<dbReference type="Proteomes" id="UP000011135">
    <property type="component" value="Unassembled WGS sequence"/>
</dbReference>
<proteinExistence type="predicted"/>
<evidence type="ECO:0000313" key="2">
    <source>
        <dbReference type="Proteomes" id="UP000011135"/>
    </source>
</evidence>
<organism evidence="1 2">
    <name type="scientific">Fulvivirga imtechensis AK7</name>
    <dbReference type="NCBI Taxonomy" id="1237149"/>
    <lineage>
        <taxon>Bacteria</taxon>
        <taxon>Pseudomonadati</taxon>
        <taxon>Bacteroidota</taxon>
        <taxon>Cytophagia</taxon>
        <taxon>Cytophagales</taxon>
        <taxon>Fulvivirgaceae</taxon>
        <taxon>Fulvivirga</taxon>
    </lineage>
</organism>
<comment type="caution">
    <text evidence="1">The sequence shown here is derived from an EMBL/GenBank/DDBJ whole genome shotgun (WGS) entry which is preliminary data.</text>
</comment>
<reference evidence="1 2" key="1">
    <citation type="submission" date="2012-12" db="EMBL/GenBank/DDBJ databases">
        <title>Genome assembly of Fulvivirga imtechensis AK7.</title>
        <authorList>
            <person name="Nupur N."/>
            <person name="Khatri I."/>
            <person name="Kumar R."/>
            <person name="Subramanian S."/>
            <person name="Pinnaka A."/>
        </authorList>
    </citation>
    <scope>NUCLEOTIDE SEQUENCE [LARGE SCALE GENOMIC DNA]</scope>
    <source>
        <strain evidence="1 2">AK7</strain>
    </source>
</reference>
<keyword evidence="2" id="KW-1185">Reference proteome</keyword>
<sequence>MAIVDAEDCYESNYRYFFEYIFVYPNTKDDGYNGWEEMRNYGFGEYRSFFNDRQGIEIEQRSNK</sequence>
<gene>
    <name evidence="1" type="ORF">C900_00698</name>
</gene>
<accession>L8JH71</accession>
<evidence type="ECO:0000313" key="1">
    <source>
        <dbReference type="EMBL" id="ELR68170.1"/>
    </source>
</evidence>
<dbReference type="EMBL" id="AMZN01000138">
    <property type="protein sequence ID" value="ELR68170.1"/>
    <property type="molecule type" value="Genomic_DNA"/>
</dbReference>
<protein>
    <submittedName>
        <fullName evidence="1">Uncharacterized protein</fullName>
    </submittedName>
</protein>
<name>L8JH71_9BACT</name>
<dbReference type="AlphaFoldDB" id="L8JH71"/>